<name>A0A812NPJ8_9DINO</name>
<comment type="caution">
    <text evidence="1">The sequence shown here is derived from an EMBL/GenBank/DDBJ whole genome shotgun (WGS) entry which is preliminary data.</text>
</comment>
<dbReference type="Gene3D" id="3.80.10.10">
    <property type="entry name" value="Ribonuclease Inhibitor"/>
    <property type="match status" value="2"/>
</dbReference>
<dbReference type="PANTHER" id="PTHR13318">
    <property type="entry name" value="PARTNER OF PAIRED, ISOFORM B-RELATED"/>
    <property type="match status" value="1"/>
</dbReference>
<dbReference type="GO" id="GO:0031146">
    <property type="term" value="P:SCF-dependent proteasomal ubiquitin-dependent protein catabolic process"/>
    <property type="evidence" value="ECO:0007669"/>
    <property type="project" value="TreeGrafter"/>
</dbReference>
<dbReference type="EMBL" id="CAJNDS010002067">
    <property type="protein sequence ID" value="CAE7301688.1"/>
    <property type="molecule type" value="Genomic_DNA"/>
</dbReference>
<evidence type="ECO:0000313" key="2">
    <source>
        <dbReference type="Proteomes" id="UP000604046"/>
    </source>
</evidence>
<dbReference type="Proteomes" id="UP000604046">
    <property type="component" value="Unassembled WGS sequence"/>
</dbReference>
<dbReference type="OrthoDB" id="423607at2759"/>
<dbReference type="AlphaFoldDB" id="A0A812NPJ8"/>
<dbReference type="InterPro" id="IPR032675">
    <property type="entry name" value="LRR_dom_sf"/>
</dbReference>
<proteinExistence type="predicted"/>
<keyword evidence="2" id="KW-1185">Reference proteome</keyword>
<accession>A0A812NPJ8</accession>
<dbReference type="GO" id="GO:0019005">
    <property type="term" value="C:SCF ubiquitin ligase complex"/>
    <property type="evidence" value="ECO:0007669"/>
    <property type="project" value="TreeGrafter"/>
</dbReference>
<reference evidence="1" key="1">
    <citation type="submission" date="2021-02" db="EMBL/GenBank/DDBJ databases">
        <authorList>
            <person name="Dougan E. K."/>
            <person name="Rhodes N."/>
            <person name="Thang M."/>
            <person name="Chan C."/>
        </authorList>
    </citation>
    <scope>NUCLEOTIDE SEQUENCE</scope>
</reference>
<gene>
    <name evidence="1" type="ORF">SNAT2548_LOCUS15869</name>
</gene>
<protein>
    <submittedName>
        <fullName evidence="1">Uncharacterized protein</fullName>
    </submittedName>
</protein>
<dbReference type="SUPFAM" id="SSF52047">
    <property type="entry name" value="RNI-like"/>
    <property type="match status" value="1"/>
</dbReference>
<evidence type="ECO:0000313" key="1">
    <source>
        <dbReference type="EMBL" id="CAE7301688.1"/>
    </source>
</evidence>
<organism evidence="1 2">
    <name type="scientific">Symbiodinium natans</name>
    <dbReference type="NCBI Taxonomy" id="878477"/>
    <lineage>
        <taxon>Eukaryota</taxon>
        <taxon>Sar</taxon>
        <taxon>Alveolata</taxon>
        <taxon>Dinophyceae</taxon>
        <taxon>Suessiales</taxon>
        <taxon>Symbiodiniaceae</taxon>
        <taxon>Symbiodinium</taxon>
    </lineage>
</organism>
<sequence>MQLSFNFAHGGTVGPLDFEPDALIDDVAFRLKCSLKPSEQVYARFVWEGSCLPSHRKLSATSLRDGDVLQTLWASAVPLDELGNDRQETLPRRHWSLPTFAGSSEAGMPGTLDVSAMHKLEDHLPELARCITPALQVLDIRQCGLRAGCLRNLFAKLPSSLKELRASRNFITPEAVDTLCDRAFTGLRVLDVGYSHCTDCSGLDRLSGMIGGTLEELVVGDLEAVARPPTLLAGVLSRCPQLKAIDFADNNSEGFLSETFRSLAQHCSLLEAMHGYRTEPESSVLHGFLSQCRNLGRLEVSGISTPESINKMAELPFLRSLRLELFSNHQDMIDAICNLKVETLFLEFTSREEEDDDDEDDDEDSVELCLDLCTNPQDLAESFGKSSATCLSLLAGGVDPVVLQAVGSRLYELGPGRSGGEEYPAPGILGTLLQVPSSCVNLVQLQVNFWEQIDAAALATVAEMCPSLKQLRLNADDYDFQKAPIDEGVLALGRHCSRLEHLDLYDRWLRDPAATLSTAITGWPQLRYFCAGGTSRQPWQVADPDVRIARALAASCPLLQQAIFYGEGLHKWYRLLEASCPIYGEPCLDSDDE</sequence>